<evidence type="ECO:0000259" key="2">
    <source>
        <dbReference type="SMART" id="SM00769"/>
    </source>
</evidence>
<accession>A0A6I9U2C6</accession>
<comment type="similarity">
    <text evidence="1">Belongs to the LEA type 2 family.</text>
</comment>
<dbReference type="AlphaFoldDB" id="A0A6I9U2C6"/>
<dbReference type="RefSeq" id="XP_011093050.1">
    <property type="nucleotide sequence ID" value="XM_011094748.2"/>
</dbReference>
<reference evidence="3" key="1">
    <citation type="submission" date="2024-10" db="UniProtKB">
        <authorList>
            <consortium name="RefSeq"/>
        </authorList>
    </citation>
    <scope>NUCLEOTIDE SEQUENCE [LARGE SCALE GENOMIC DNA]</scope>
    <source>
        <strain evidence="3">cv. Zhongzhi No. 13</strain>
    </source>
</reference>
<dbReference type="InterPro" id="IPR013990">
    <property type="entry name" value="WHy-dom"/>
</dbReference>
<dbReference type="GO" id="GO:0005829">
    <property type="term" value="C:cytosol"/>
    <property type="evidence" value="ECO:0007669"/>
    <property type="project" value="TreeGrafter"/>
</dbReference>
<protein>
    <submittedName>
        <fullName evidence="4">Desiccation-related protein PCC27-45</fullName>
    </submittedName>
</protein>
<dbReference type="SMART" id="SM00769">
    <property type="entry name" value="WHy"/>
    <property type="match status" value="1"/>
</dbReference>
<evidence type="ECO:0000313" key="4">
    <source>
        <dbReference type="RefSeq" id="XP_011093050.1"/>
    </source>
</evidence>
<dbReference type="GO" id="GO:0009269">
    <property type="term" value="P:response to desiccation"/>
    <property type="evidence" value="ECO:0007669"/>
    <property type="project" value="InterPro"/>
</dbReference>
<dbReference type="InterPro" id="IPR045043">
    <property type="entry name" value="Lea14-like"/>
</dbReference>
<dbReference type="InParanoid" id="A0A6I9U2C6"/>
<evidence type="ECO:0000313" key="3">
    <source>
        <dbReference type="Proteomes" id="UP000504604"/>
    </source>
</evidence>
<proteinExistence type="inferred from homology"/>
<reference evidence="4" key="2">
    <citation type="submission" date="2025-08" db="UniProtKB">
        <authorList>
            <consortium name="RefSeq"/>
        </authorList>
    </citation>
    <scope>IDENTIFICATION</scope>
</reference>
<dbReference type="InterPro" id="IPR004864">
    <property type="entry name" value="LEA_2"/>
</dbReference>
<dbReference type="Pfam" id="PF03168">
    <property type="entry name" value="LEA_2"/>
    <property type="match status" value="1"/>
</dbReference>
<dbReference type="Gramene" id="SIN_1014117.t">
    <property type="protein sequence ID" value="SIN_1014117.t"/>
    <property type="gene ID" value="SIN_1014117"/>
</dbReference>
<dbReference type="Proteomes" id="UP000504604">
    <property type="component" value="Linkage group LG1"/>
</dbReference>
<dbReference type="FunFam" id="2.60.40.1820:FF:000001">
    <property type="entry name" value="Desiccation protectant protein Lea14-like"/>
    <property type="match status" value="1"/>
</dbReference>
<name>A0A6I9U2C6_SESIN</name>
<dbReference type="PANTHER" id="PTHR31459">
    <property type="match status" value="1"/>
</dbReference>
<dbReference type="GO" id="GO:0009644">
    <property type="term" value="P:response to high light intensity"/>
    <property type="evidence" value="ECO:0007669"/>
    <property type="project" value="EnsemblPlants"/>
</dbReference>
<dbReference type="OrthoDB" id="588983at2759"/>
<dbReference type="KEGG" id="sind:105173096"/>
<dbReference type="Gene3D" id="2.60.40.1820">
    <property type="match status" value="1"/>
</dbReference>
<dbReference type="GO" id="GO:0050832">
    <property type="term" value="P:defense response to fungus"/>
    <property type="evidence" value="ECO:0007669"/>
    <property type="project" value="EnsemblPlants"/>
</dbReference>
<gene>
    <name evidence="4" type="primary">LOC105173096</name>
</gene>
<dbReference type="PANTHER" id="PTHR31459:SF19">
    <property type="entry name" value="DESICCATION-RELATED PROTEIN LEA14-RELATED"/>
    <property type="match status" value="1"/>
</dbReference>
<dbReference type="FunCoup" id="A0A6I9U2C6">
    <property type="interactions" value="217"/>
</dbReference>
<keyword evidence="3" id="KW-1185">Reference proteome</keyword>
<dbReference type="GeneID" id="105173096"/>
<evidence type="ECO:0000256" key="1">
    <source>
        <dbReference type="ARBA" id="ARBA00005960"/>
    </source>
</evidence>
<dbReference type="GO" id="GO:0009611">
    <property type="term" value="P:response to wounding"/>
    <property type="evidence" value="ECO:0007669"/>
    <property type="project" value="EnsemblPlants"/>
</dbReference>
<dbReference type="SUPFAM" id="SSF117070">
    <property type="entry name" value="LEA14-like"/>
    <property type="match status" value="1"/>
</dbReference>
<feature type="domain" description="Water stress and hypersensitive response" evidence="2">
    <location>
        <begin position="24"/>
        <end position="141"/>
    </location>
</feature>
<sequence length="151" mass="16342">MQDLADKAKNFVADKVANMKKPEASVTDVDLKDVGRDSITYLAKLSVTNPYSVSIPIGEIKYSLKSADRVIASGNIPDPGSLKGNDTTMVEVGMKVPHNVLVSLIKDIGADWDIDYVLEIGLVVDLPVVGNITLPLSHKGEMKLPTLKHLF</sequence>
<organism evidence="3 4">
    <name type="scientific">Sesamum indicum</name>
    <name type="common">Oriental sesame</name>
    <name type="synonym">Sesamum orientale</name>
    <dbReference type="NCBI Taxonomy" id="4182"/>
    <lineage>
        <taxon>Eukaryota</taxon>
        <taxon>Viridiplantae</taxon>
        <taxon>Streptophyta</taxon>
        <taxon>Embryophyta</taxon>
        <taxon>Tracheophyta</taxon>
        <taxon>Spermatophyta</taxon>
        <taxon>Magnoliopsida</taxon>
        <taxon>eudicotyledons</taxon>
        <taxon>Gunneridae</taxon>
        <taxon>Pentapetalae</taxon>
        <taxon>asterids</taxon>
        <taxon>lamiids</taxon>
        <taxon>Lamiales</taxon>
        <taxon>Pedaliaceae</taxon>
        <taxon>Sesamum</taxon>
    </lineage>
</organism>